<keyword evidence="1" id="KW-0472">Membrane</keyword>
<evidence type="ECO:0000313" key="2">
    <source>
        <dbReference type="EMBL" id="KTD35347.1"/>
    </source>
</evidence>
<evidence type="ECO:0000256" key="1">
    <source>
        <dbReference type="SAM" id="Phobius"/>
    </source>
</evidence>
<name>A0A378JTH5_9GAMM</name>
<accession>A0A378JTH5</accession>
<keyword evidence="4" id="KW-1185">Reference proteome</keyword>
<keyword evidence="1" id="KW-1133">Transmembrane helix</keyword>
<evidence type="ECO:0000313" key="3">
    <source>
        <dbReference type="EMBL" id="STX61953.1"/>
    </source>
</evidence>
<dbReference type="EMBL" id="LNYN01000014">
    <property type="protein sequence ID" value="KTD35347.1"/>
    <property type="molecule type" value="Genomic_DNA"/>
</dbReference>
<feature type="transmembrane region" description="Helical" evidence="1">
    <location>
        <begin position="6"/>
        <end position="31"/>
    </location>
</feature>
<dbReference type="STRING" id="39962.Lmor_0794"/>
<dbReference type="RefSeq" id="WP_028384094.1">
    <property type="nucleotide sequence ID" value="NZ_CAAAJG010000002.1"/>
</dbReference>
<reference evidence="2 4" key="1">
    <citation type="submission" date="2015-11" db="EMBL/GenBank/DDBJ databases">
        <title>Genomic analysis of 38 Legionella species identifies large and diverse effector repertoires.</title>
        <authorList>
            <person name="Burstein D."/>
            <person name="Amaro F."/>
            <person name="Zusman T."/>
            <person name="Lifshitz Z."/>
            <person name="Cohen O."/>
            <person name="Gilbert J.A."/>
            <person name="Pupko T."/>
            <person name="Shuman H.A."/>
            <person name="Segal G."/>
        </authorList>
    </citation>
    <scope>NUCLEOTIDE SEQUENCE [LARGE SCALE GENOMIC DNA]</scope>
    <source>
        <strain evidence="2 4">ATCC 43877</strain>
    </source>
</reference>
<dbReference type="OrthoDB" id="6018988at2"/>
<evidence type="ECO:0000313" key="4">
    <source>
        <dbReference type="Proteomes" id="UP000054985"/>
    </source>
</evidence>
<keyword evidence="1" id="KW-0812">Transmembrane</keyword>
<proteinExistence type="predicted"/>
<organism evidence="3 5">
    <name type="scientific">Legionella moravica</name>
    <dbReference type="NCBI Taxonomy" id="39962"/>
    <lineage>
        <taxon>Bacteria</taxon>
        <taxon>Pseudomonadati</taxon>
        <taxon>Pseudomonadota</taxon>
        <taxon>Gammaproteobacteria</taxon>
        <taxon>Legionellales</taxon>
        <taxon>Legionellaceae</taxon>
        <taxon>Legionella</taxon>
    </lineage>
</organism>
<reference evidence="3 5" key="2">
    <citation type="submission" date="2018-06" db="EMBL/GenBank/DDBJ databases">
        <authorList>
            <consortium name="Pathogen Informatics"/>
            <person name="Doyle S."/>
        </authorList>
    </citation>
    <scope>NUCLEOTIDE SEQUENCE [LARGE SCALE GENOMIC DNA]</scope>
    <source>
        <strain evidence="3 5">NCTC12239</strain>
    </source>
</reference>
<dbReference type="Proteomes" id="UP000054985">
    <property type="component" value="Unassembled WGS sequence"/>
</dbReference>
<dbReference type="Proteomes" id="UP000254040">
    <property type="component" value="Unassembled WGS sequence"/>
</dbReference>
<protein>
    <submittedName>
        <fullName evidence="3">Uncharacterized protein</fullName>
    </submittedName>
</protein>
<gene>
    <name evidence="2" type="ORF">Lmor_0794</name>
    <name evidence="3" type="ORF">NCTC12239_00871</name>
</gene>
<dbReference type="AlphaFoldDB" id="A0A378JTH5"/>
<sequence length="69" mass="7694">MRYSRIISFINGLMMSGNAVAFMASPVPAILSSIEVKSMTDVNQLFLHTENLLIINNLKNTLNILEIIN</sequence>
<evidence type="ECO:0000313" key="5">
    <source>
        <dbReference type="Proteomes" id="UP000254040"/>
    </source>
</evidence>
<dbReference type="EMBL" id="UGOG01000001">
    <property type="protein sequence ID" value="STX61953.1"/>
    <property type="molecule type" value="Genomic_DNA"/>
</dbReference>